<dbReference type="GO" id="GO:0006355">
    <property type="term" value="P:regulation of DNA-templated transcription"/>
    <property type="evidence" value="ECO:0007669"/>
    <property type="project" value="InterPro"/>
</dbReference>
<keyword evidence="6" id="KW-0010">Activator</keyword>
<keyword evidence="3 10" id="KW-0597">Phosphoprotein</keyword>
<dbReference type="Pfam" id="PF00072">
    <property type="entry name" value="Response_reg"/>
    <property type="match status" value="1"/>
</dbReference>
<dbReference type="SUPFAM" id="SSF46894">
    <property type="entry name" value="C-terminal effector domain of the bipartite response regulators"/>
    <property type="match status" value="1"/>
</dbReference>
<evidence type="ECO:0000256" key="2">
    <source>
        <dbReference type="ARBA" id="ARBA00022490"/>
    </source>
</evidence>
<evidence type="ECO:0000256" key="3">
    <source>
        <dbReference type="ARBA" id="ARBA00022553"/>
    </source>
</evidence>
<keyword evidence="7" id="KW-0804">Transcription</keyword>
<dbReference type="GO" id="GO:0000160">
    <property type="term" value="P:phosphorelay signal transduction system"/>
    <property type="evidence" value="ECO:0007669"/>
    <property type="project" value="UniProtKB-KW"/>
</dbReference>
<sequence>MINIALIDDHLIVRSGFAQLLNLEQDIQVIAEFGSVKETKHRLAGIKVDVCVIDISMPEESGLTLLEYIPSHIHCIMLSVNDSEIMVRKAFELGAKGYLSKGCSPDELIQAIRTVYAGGCYLPPELTAKLVSNKHQKIVEQLTKREREVCELLIAGFDVKEVAEKLGLSFKTVHVHRANAMSKLDVKNNVELTNLFHAYN</sequence>
<evidence type="ECO:0000256" key="9">
    <source>
        <dbReference type="ARBA" id="ARBA00040539"/>
    </source>
</evidence>
<evidence type="ECO:0000256" key="1">
    <source>
        <dbReference type="ARBA" id="ARBA00004496"/>
    </source>
</evidence>
<reference evidence="13" key="1">
    <citation type="submission" date="2016-03" db="EMBL/GenBank/DDBJ databases">
        <title>Co-evolution between Pasteurellaceae and their hosts.</title>
        <authorList>
            <person name="Hansen M.J."/>
            <person name="Bojesen A.M."/>
            <person name="Planet P."/>
        </authorList>
    </citation>
    <scope>NUCLEOTIDE SEQUENCE</scope>
    <source>
        <strain evidence="13">146/S8/89</strain>
    </source>
</reference>
<keyword evidence="14" id="KW-1185">Reference proteome</keyword>
<dbReference type="PROSITE" id="PS00622">
    <property type="entry name" value="HTH_LUXR_1"/>
    <property type="match status" value="1"/>
</dbReference>
<evidence type="ECO:0000256" key="7">
    <source>
        <dbReference type="ARBA" id="ARBA00023163"/>
    </source>
</evidence>
<protein>
    <recommendedName>
        <fullName evidence="9">Transcriptional regulatory protein UhpA</fullName>
    </recommendedName>
</protein>
<accession>A0A9X4PH44</accession>
<dbReference type="AlphaFoldDB" id="A0A9X4PH44"/>
<dbReference type="SMART" id="SM00421">
    <property type="entry name" value="HTH_LUXR"/>
    <property type="match status" value="1"/>
</dbReference>
<dbReference type="InterPro" id="IPR058245">
    <property type="entry name" value="NreC/VraR/RcsB-like_REC"/>
</dbReference>
<evidence type="ECO:0000256" key="4">
    <source>
        <dbReference type="ARBA" id="ARBA00023015"/>
    </source>
</evidence>
<feature type="modified residue" description="4-aspartylphosphate" evidence="10">
    <location>
        <position position="54"/>
    </location>
</feature>
<comment type="caution">
    <text evidence="13">The sequence shown here is derived from an EMBL/GenBank/DDBJ whole genome shotgun (WGS) entry which is preliminary data.</text>
</comment>
<keyword evidence="4" id="KW-0805">Transcription regulation</keyword>
<evidence type="ECO:0000313" key="13">
    <source>
        <dbReference type="EMBL" id="MDG6895090.1"/>
    </source>
</evidence>
<feature type="domain" description="HTH luxR-type" evidence="11">
    <location>
        <begin position="135"/>
        <end position="200"/>
    </location>
</feature>
<dbReference type="PROSITE" id="PS50110">
    <property type="entry name" value="RESPONSE_REGULATORY"/>
    <property type="match status" value="1"/>
</dbReference>
<dbReference type="EMBL" id="LWID01000001">
    <property type="protein sequence ID" value="MDG6895090.1"/>
    <property type="molecule type" value="Genomic_DNA"/>
</dbReference>
<keyword evidence="2" id="KW-0963">Cytoplasm</keyword>
<dbReference type="SMART" id="SM00448">
    <property type="entry name" value="REC"/>
    <property type="match status" value="1"/>
</dbReference>
<dbReference type="InterPro" id="IPR016032">
    <property type="entry name" value="Sig_transdc_resp-reg_C-effctor"/>
</dbReference>
<dbReference type="CDD" id="cd17535">
    <property type="entry name" value="REC_NarL-like"/>
    <property type="match status" value="1"/>
</dbReference>
<dbReference type="GO" id="GO:0003677">
    <property type="term" value="F:DNA binding"/>
    <property type="evidence" value="ECO:0007669"/>
    <property type="project" value="UniProtKB-KW"/>
</dbReference>
<dbReference type="Proteomes" id="UP001155500">
    <property type="component" value="Unassembled WGS sequence"/>
</dbReference>
<proteinExistence type="predicted"/>
<evidence type="ECO:0000313" key="14">
    <source>
        <dbReference type="Proteomes" id="UP001155500"/>
    </source>
</evidence>
<dbReference type="PRINTS" id="PR00038">
    <property type="entry name" value="HTHLUXR"/>
</dbReference>
<dbReference type="Gene3D" id="3.40.50.2300">
    <property type="match status" value="1"/>
</dbReference>
<evidence type="ECO:0000256" key="8">
    <source>
        <dbReference type="ARBA" id="ARBA00037416"/>
    </source>
</evidence>
<dbReference type="PANTHER" id="PTHR43214:SF22">
    <property type="entry name" value="TRANSCRIPTIONAL REGULATORY PROTEIN UHPA"/>
    <property type="match status" value="1"/>
</dbReference>
<dbReference type="InterPro" id="IPR000792">
    <property type="entry name" value="Tscrpt_reg_LuxR_C"/>
</dbReference>
<evidence type="ECO:0000259" key="12">
    <source>
        <dbReference type="PROSITE" id="PS50110"/>
    </source>
</evidence>
<keyword evidence="5 13" id="KW-0238">DNA-binding</keyword>
<evidence type="ECO:0000256" key="10">
    <source>
        <dbReference type="PROSITE-ProRule" id="PRU00169"/>
    </source>
</evidence>
<feature type="domain" description="Response regulatory" evidence="12">
    <location>
        <begin position="3"/>
        <end position="116"/>
    </location>
</feature>
<gene>
    <name evidence="13" type="ORF">A6A20_05470</name>
</gene>
<dbReference type="RefSeq" id="WP_279572527.1">
    <property type="nucleotide sequence ID" value="NZ_LWID01000001.1"/>
</dbReference>
<organism evidence="13 14">
    <name type="scientific">Volucribacter amazonae</name>
    <dbReference type="NCBI Taxonomy" id="256731"/>
    <lineage>
        <taxon>Bacteria</taxon>
        <taxon>Pseudomonadati</taxon>
        <taxon>Pseudomonadota</taxon>
        <taxon>Gammaproteobacteria</taxon>
        <taxon>Pasteurellales</taxon>
        <taxon>Pasteurellaceae</taxon>
        <taxon>Volucribacter</taxon>
    </lineage>
</organism>
<dbReference type="PANTHER" id="PTHR43214">
    <property type="entry name" value="TWO-COMPONENT RESPONSE REGULATOR"/>
    <property type="match status" value="1"/>
</dbReference>
<evidence type="ECO:0000259" key="11">
    <source>
        <dbReference type="PROSITE" id="PS50043"/>
    </source>
</evidence>
<dbReference type="PROSITE" id="PS50043">
    <property type="entry name" value="HTH_LUXR_2"/>
    <property type="match status" value="1"/>
</dbReference>
<dbReference type="CDD" id="cd06170">
    <property type="entry name" value="LuxR_C_like"/>
    <property type="match status" value="1"/>
</dbReference>
<dbReference type="GO" id="GO:0005737">
    <property type="term" value="C:cytoplasm"/>
    <property type="evidence" value="ECO:0007669"/>
    <property type="project" value="UniProtKB-SubCell"/>
</dbReference>
<evidence type="ECO:0000256" key="5">
    <source>
        <dbReference type="ARBA" id="ARBA00023125"/>
    </source>
</evidence>
<dbReference type="InterPro" id="IPR039420">
    <property type="entry name" value="WalR-like"/>
</dbReference>
<dbReference type="Pfam" id="PF00196">
    <property type="entry name" value="GerE"/>
    <property type="match status" value="1"/>
</dbReference>
<comment type="subcellular location">
    <subcellularLocation>
        <location evidence="1">Cytoplasm</location>
    </subcellularLocation>
</comment>
<dbReference type="InterPro" id="IPR001789">
    <property type="entry name" value="Sig_transdc_resp-reg_receiver"/>
</dbReference>
<dbReference type="SUPFAM" id="SSF52172">
    <property type="entry name" value="CheY-like"/>
    <property type="match status" value="1"/>
</dbReference>
<name>A0A9X4PH44_9PAST</name>
<evidence type="ECO:0000256" key="6">
    <source>
        <dbReference type="ARBA" id="ARBA00023159"/>
    </source>
</evidence>
<dbReference type="InterPro" id="IPR011006">
    <property type="entry name" value="CheY-like_superfamily"/>
</dbReference>
<comment type="function">
    <text evidence="8">Part of the UhpABC signaling cascade that controls the expression of the hexose phosphate transporter UhpT. Activates the transcription of the uhpT gene. Acts by binding specifically to the uhpT promoter region.</text>
</comment>